<comment type="caution">
    <text evidence="2">The sequence shown here is derived from an EMBL/GenBank/DDBJ whole genome shotgun (WGS) entry which is preliminary data.</text>
</comment>
<dbReference type="Proteomes" id="UP001177670">
    <property type="component" value="Unassembled WGS sequence"/>
</dbReference>
<evidence type="ECO:0000313" key="2">
    <source>
        <dbReference type="EMBL" id="KAK1127071.1"/>
    </source>
</evidence>
<sequence length="60" mass="7030">MHQVTDIGRNTTEKGEEEKREVIVQVRSKYRARLELAQDRKDRGITEILARRAPRSRPKG</sequence>
<feature type="region of interest" description="Disordered" evidence="1">
    <location>
        <begin position="1"/>
        <end position="20"/>
    </location>
</feature>
<name>A0AA40KNP7_9HYME</name>
<keyword evidence="3" id="KW-1185">Reference proteome</keyword>
<reference evidence="2" key="1">
    <citation type="submission" date="2021-10" db="EMBL/GenBank/DDBJ databases">
        <title>Melipona bicolor Genome sequencing and assembly.</title>
        <authorList>
            <person name="Araujo N.S."/>
            <person name="Arias M.C."/>
        </authorList>
    </citation>
    <scope>NUCLEOTIDE SEQUENCE</scope>
    <source>
        <strain evidence="2">USP_2M_L1-L4_2017</strain>
        <tissue evidence="2">Whole body</tissue>
    </source>
</reference>
<organism evidence="2 3">
    <name type="scientific">Melipona bicolor</name>
    <dbReference type="NCBI Taxonomy" id="60889"/>
    <lineage>
        <taxon>Eukaryota</taxon>
        <taxon>Metazoa</taxon>
        <taxon>Ecdysozoa</taxon>
        <taxon>Arthropoda</taxon>
        <taxon>Hexapoda</taxon>
        <taxon>Insecta</taxon>
        <taxon>Pterygota</taxon>
        <taxon>Neoptera</taxon>
        <taxon>Endopterygota</taxon>
        <taxon>Hymenoptera</taxon>
        <taxon>Apocrita</taxon>
        <taxon>Aculeata</taxon>
        <taxon>Apoidea</taxon>
        <taxon>Anthophila</taxon>
        <taxon>Apidae</taxon>
        <taxon>Melipona</taxon>
    </lineage>
</organism>
<protein>
    <submittedName>
        <fullName evidence="2">Uncharacterized protein</fullName>
    </submittedName>
</protein>
<evidence type="ECO:0000313" key="3">
    <source>
        <dbReference type="Proteomes" id="UP001177670"/>
    </source>
</evidence>
<gene>
    <name evidence="2" type="ORF">K0M31_004680</name>
</gene>
<dbReference type="EMBL" id="JAHYIQ010000013">
    <property type="protein sequence ID" value="KAK1127071.1"/>
    <property type="molecule type" value="Genomic_DNA"/>
</dbReference>
<proteinExistence type="predicted"/>
<dbReference type="AlphaFoldDB" id="A0AA40KNP7"/>
<feature type="compositionally biased region" description="Basic and acidic residues" evidence="1">
    <location>
        <begin position="11"/>
        <end position="20"/>
    </location>
</feature>
<accession>A0AA40KNP7</accession>
<evidence type="ECO:0000256" key="1">
    <source>
        <dbReference type="SAM" id="MobiDB-lite"/>
    </source>
</evidence>